<evidence type="ECO:0000256" key="2">
    <source>
        <dbReference type="ARBA" id="ARBA00010323"/>
    </source>
</evidence>
<evidence type="ECO:0000256" key="8">
    <source>
        <dbReference type="SAM" id="Phobius"/>
    </source>
</evidence>
<evidence type="ECO:0000256" key="3">
    <source>
        <dbReference type="ARBA" id="ARBA00022475"/>
    </source>
</evidence>
<dbReference type="PANTHER" id="PTHR13285">
    <property type="entry name" value="ACYLTRANSFERASE"/>
    <property type="match status" value="1"/>
</dbReference>
<dbReference type="PIRSF" id="PIRSF500217">
    <property type="entry name" value="AlgI"/>
    <property type="match status" value="1"/>
</dbReference>
<feature type="transmembrane region" description="Helical" evidence="8">
    <location>
        <begin position="139"/>
        <end position="160"/>
    </location>
</feature>
<dbReference type="AlphaFoldDB" id="A0A3R5WT02"/>
<evidence type="ECO:0000256" key="1">
    <source>
        <dbReference type="ARBA" id="ARBA00004651"/>
    </source>
</evidence>
<dbReference type="EMBL" id="QRVK01000003">
    <property type="protein sequence ID" value="RGS43888.1"/>
    <property type="molecule type" value="Genomic_DNA"/>
</dbReference>
<keyword evidence="7" id="KW-0012">Acyltransferase</keyword>
<dbReference type="Pfam" id="PF03062">
    <property type="entry name" value="MBOAT"/>
    <property type="match status" value="1"/>
</dbReference>
<evidence type="ECO:0000256" key="6">
    <source>
        <dbReference type="ARBA" id="ARBA00023136"/>
    </source>
</evidence>
<evidence type="ECO:0000256" key="5">
    <source>
        <dbReference type="ARBA" id="ARBA00022989"/>
    </source>
</evidence>
<dbReference type="GO" id="GO:0016746">
    <property type="term" value="F:acyltransferase activity"/>
    <property type="evidence" value="ECO:0007669"/>
    <property type="project" value="UniProtKB-KW"/>
</dbReference>
<keyword evidence="4 8" id="KW-0812">Transmembrane</keyword>
<keyword evidence="7" id="KW-0808">Transferase</keyword>
<dbReference type="GO" id="GO:0005886">
    <property type="term" value="C:plasma membrane"/>
    <property type="evidence" value="ECO:0007669"/>
    <property type="project" value="UniProtKB-SubCell"/>
</dbReference>
<comment type="similarity">
    <text evidence="2 7">Belongs to the membrane-bound acyltransferase family.</text>
</comment>
<reference evidence="9 10" key="1">
    <citation type="submission" date="2018-08" db="EMBL/GenBank/DDBJ databases">
        <title>A genome reference for cultivated species of the human gut microbiota.</title>
        <authorList>
            <person name="Zou Y."/>
            <person name="Xue W."/>
            <person name="Luo G."/>
        </authorList>
    </citation>
    <scope>NUCLEOTIDE SEQUENCE [LARGE SCALE GENOMIC DNA]</scope>
    <source>
        <strain evidence="9 10">AF22-21</strain>
    </source>
</reference>
<protein>
    <submittedName>
        <fullName evidence="9">MBOAT family protein</fullName>
    </submittedName>
</protein>
<feature type="transmembrane region" description="Helical" evidence="8">
    <location>
        <begin position="342"/>
        <end position="360"/>
    </location>
</feature>
<evidence type="ECO:0000313" key="10">
    <source>
        <dbReference type="Proteomes" id="UP000283295"/>
    </source>
</evidence>
<comment type="caution">
    <text evidence="9">The sequence shown here is derived from an EMBL/GenBank/DDBJ whole genome shotgun (WGS) entry which is preliminary data.</text>
</comment>
<feature type="transmembrane region" description="Helical" evidence="8">
    <location>
        <begin position="366"/>
        <end position="383"/>
    </location>
</feature>
<keyword evidence="5 8" id="KW-1133">Transmembrane helix</keyword>
<feature type="transmembrane region" description="Helical" evidence="8">
    <location>
        <begin position="458"/>
        <end position="477"/>
    </location>
</feature>
<evidence type="ECO:0000256" key="7">
    <source>
        <dbReference type="PIRNR" id="PIRNR016636"/>
    </source>
</evidence>
<gene>
    <name evidence="9" type="ORF">DWX94_02150</name>
</gene>
<comment type="subcellular location">
    <subcellularLocation>
        <location evidence="1">Cell membrane</location>
        <topology evidence="1">Multi-pass membrane protein</topology>
    </subcellularLocation>
</comment>
<name>A0A3R5WT02_9FIRM</name>
<proteinExistence type="inferred from homology"/>
<feature type="transmembrane region" description="Helical" evidence="8">
    <location>
        <begin position="28"/>
        <end position="60"/>
    </location>
</feature>
<feature type="transmembrane region" description="Helical" evidence="8">
    <location>
        <begin position="412"/>
        <end position="438"/>
    </location>
</feature>
<dbReference type="InterPro" id="IPR004299">
    <property type="entry name" value="MBOAT_fam"/>
</dbReference>
<evidence type="ECO:0000256" key="4">
    <source>
        <dbReference type="ARBA" id="ARBA00022692"/>
    </source>
</evidence>
<sequence length="529" mass="60827">MSVISYIFIVFLLCTVLVYYIVPKKIQWVVLLIASLIFYGYAGIEYLMLVSVTAIVVYLFSLRLQKSLDEQEKLAEGTDRRTARKIKAVEKTKRKKFLVMALVVVIGILVVFKAMGFIITNIKRFIPYDGLQSIPDWEIIAPMGISFYTFMMVSYLVDLYNGHIVAQKNFIRYLSYVLYFPHVTQGPIARYEEVAHQLWEPHHFSMDNIMRGVWLMIWGFAKKMVIADRIAAFTNVVFGDCFSYQGGVFLLVGIAYSVQIYCDFSGCMDIVRGASECFGIVLGENFKRPYFSQTLPDFWRRWHISLGAFFREYVFYPVSTSKLFLKLNVKIRDHLGNVMGKVFAAGIPILCVWVLTGAWHGAKWNYIAWGLYHGILICMSTLFEQPLADLTGKLRINTECISWQIFRMLRTFLLCVIGRLIFMGQGIGSSVYMIKSIVLHRSRIYDIVNDFSLAEGEWRVILIGCLVLLLVSVAQEIRERSGCQEDIRDWLMRQNWLFRWLVVGIAIACVAMFGVYGSGATAAFIYEQF</sequence>
<organism evidence="9 10">
    <name type="scientific">Coprococcus eutactus</name>
    <dbReference type="NCBI Taxonomy" id="33043"/>
    <lineage>
        <taxon>Bacteria</taxon>
        <taxon>Bacillati</taxon>
        <taxon>Bacillota</taxon>
        <taxon>Clostridia</taxon>
        <taxon>Lachnospirales</taxon>
        <taxon>Lachnospiraceae</taxon>
        <taxon>Coprococcus</taxon>
    </lineage>
</organism>
<dbReference type="Proteomes" id="UP000283295">
    <property type="component" value="Unassembled WGS sequence"/>
</dbReference>
<dbReference type="GO" id="GO:0042121">
    <property type="term" value="P:alginic acid biosynthetic process"/>
    <property type="evidence" value="ECO:0007669"/>
    <property type="project" value="InterPro"/>
</dbReference>
<dbReference type="InterPro" id="IPR024194">
    <property type="entry name" value="Ac/AlaTfrase_AlgI/DltB"/>
</dbReference>
<accession>A0A3R5WT02</accession>
<feature type="transmembrane region" description="Helical" evidence="8">
    <location>
        <begin position="5"/>
        <end position="22"/>
    </location>
</feature>
<keyword evidence="3 7" id="KW-1003">Cell membrane</keyword>
<dbReference type="OrthoDB" id="9805788at2"/>
<evidence type="ECO:0000313" key="9">
    <source>
        <dbReference type="EMBL" id="RGS43888.1"/>
    </source>
</evidence>
<dbReference type="InterPro" id="IPR051085">
    <property type="entry name" value="MB_O-acyltransferase"/>
</dbReference>
<dbReference type="InterPro" id="IPR028362">
    <property type="entry name" value="AlgI"/>
</dbReference>
<keyword evidence="6 7" id="KW-0472">Membrane</keyword>
<feature type="transmembrane region" description="Helical" evidence="8">
    <location>
        <begin position="97"/>
        <end position="119"/>
    </location>
</feature>
<dbReference type="PANTHER" id="PTHR13285:SF18">
    <property type="entry name" value="PROTEIN-CYSTEINE N-PALMITOYLTRANSFERASE RASP"/>
    <property type="match status" value="1"/>
</dbReference>
<dbReference type="PIRSF" id="PIRSF016636">
    <property type="entry name" value="AlgI_DltB"/>
    <property type="match status" value="1"/>
</dbReference>
<feature type="transmembrane region" description="Helical" evidence="8">
    <location>
        <begin position="497"/>
        <end position="526"/>
    </location>
</feature>